<evidence type="ECO:0000256" key="5">
    <source>
        <dbReference type="ARBA" id="ARBA00022617"/>
    </source>
</evidence>
<keyword evidence="14" id="KW-0732">Signal</keyword>
<evidence type="ECO:0000256" key="11">
    <source>
        <dbReference type="ARBA" id="ARBA00023033"/>
    </source>
</evidence>
<dbReference type="InterPro" id="IPR002401">
    <property type="entry name" value="Cyt_P450_E_grp-I"/>
</dbReference>
<dbReference type="EMBL" id="AB597868">
    <property type="protein sequence ID" value="BAL05155.1"/>
    <property type="molecule type" value="mRNA"/>
</dbReference>
<accession>G5EJU3</accession>
<dbReference type="Pfam" id="PF00067">
    <property type="entry name" value="p450"/>
    <property type="match status" value="1"/>
</dbReference>
<evidence type="ECO:0000256" key="13">
    <source>
        <dbReference type="PIRSR" id="PIRSR602401-1"/>
    </source>
</evidence>
<comment type="similarity">
    <text evidence="4">Belongs to the cytochrome P450 family.</text>
</comment>
<dbReference type="Gene3D" id="1.10.630.10">
    <property type="entry name" value="Cytochrome P450"/>
    <property type="match status" value="1"/>
</dbReference>
<sequence length="514" mass="58471">MGPTAFVAILLCAVLLVQAVRRRRTPLPYPPGPPADPLIGHLRIMPDTSTAPEVWHSWSRTYGDVMSLSLLGKRVVILNSEEAVTELFEKRGSKYADRPSYPLYERVGWKDALILLPYGTYYRKLRKMLQLPFEKDKAPNYRHIQEQEACVLLHNFLRDPSSVEGPIHRYTAAIIIEIAFGHRVLSDDDEHLKAADMFVEVQHGAGRPSLLDVSPIFEKLPSWFPGAWHVRYIKEKRPMILHAIQHPVSVIRQQLVDGTANPSFVSQQLNDLIREGGLTPENQYDLSIVAHMIFGGGSETTWNTLTTFIACMLMNAEIQRKGQEELDRVVGRGRLPDFTDRDSLPYIECIMKETMRWHPVAPLAMPRRAIEDDEYHGMYIPKGAMVIANIRSLTWDERRFHDARSFKPERFLPKPEGAGEVLPPSFAFGWSRRICPGRYLADDVVWIAVARILATLDIRKPKAADGSIIEPRIEFEAALTSHPKPFPCEIRPRSDKAAELIKQAYDMHMASVET</sequence>
<evidence type="ECO:0000256" key="3">
    <source>
        <dbReference type="ARBA" id="ARBA00005179"/>
    </source>
</evidence>
<dbReference type="VEuPathDB" id="FungiDB:AGR57_1015"/>
<name>G5EJU3_PHACH</name>
<dbReference type="GO" id="GO:0020037">
    <property type="term" value="F:heme binding"/>
    <property type="evidence" value="ECO:0007669"/>
    <property type="project" value="InterPro"/>
</dbReference>
<dbReference type="AlphaFoldDB" id="G5EJU3"/>
<evidence type="ECO:0000256" key="2">
    <source>
        <dbReference type="ARBA" id="ARBA00004167"/>
    </source>
</evidence>
<evidence type="ECO:0000256" key="7">
    <source>
        <dbReference type="ARBA" id="ARBA00022723"/>
    </source>
</evidence>
<evidence type="ECO:0000256" key="8">
    <source>
        <dbReference type="ARBA" id="ARBA00022989"/>
    </source>
</evidence>
<evidence type="ECO:0000256" key="6">
    <source>
        <dbReference type="ARBA" id="ARBA00022692"/>
    </source>
</evidence>
<dbReference type="InterPro" id="IPR036396">
    <property type="entry name" value="Cyt_P450_sf"/>
</dbReference>
<gene>
    <name evidence="15" type="primary">PcCYP_59e</name>
</gene>
<evidence type="ECO:0000313" key="15">
    <source>
        <dbReference type="EMBL" id="BAL05155.1"/>
    </source>
</evidence>
<dbReference type="PANTHER" id="PTHR46300">
    <property type="entry name" value="P450, PUTATIVE (EUROFUNG)-RELATED-RELATED"/>
    <property type="match status" value="1"/>
</dbReference>
<proteinExistence type="evidence at transcript level"/>
<dbReference type="PANTHER" id="PTHR46300:SF7">
    <property type="entry name" value="P450, PUTATIVE (EUROFUNG)-RELATED"/>
    <property type="match status" value="1"/>
</dbReference>
<keyword evidence="9" id="KW-0560">Oxidoreductase</keyword>
<evidence type="ECO:0000256" key="10">
    <source>
        <dbReference type="ARBA" id="ARBA00023004"/>
    </source>
</evidence>
<dbReference type="SUPFAM" id="SSF48264">
    <property type="entry name" value="Cytochrome P450"/>
    <property type="match status" value="1"/>
</dbReference>
<protein>
    <submittedName>
        <fullName evidence="15">Cytochrome P450</fullName>
    </submittedName>
</protein>
<keyword evidence="5 13" id="KW-0349">Heme</keyword>
<comment type="subcellular location">
    <subcellularLocation>
        <location evidence="2">Membrane</location>
        <topology evidence="2">Single-pass membrane protein</topology>
    </subcellularLocation>
</comment>
<keyword evidence="8" id="KW-1133">Transmembrane helix</keyword>
<keyword evidence="12" id="KW-0472">Membrane</keyword>
<dbReference type="GO" id="GO:0016020">
    <property type="term" value="C:membrane"/>
    <property type="evidence" value="ECO:0007669"/>
    <property type="project" value="UniProtKB-SubCell"/>
</dbReference>
<dbReference type="PRINTS" id="PR00463">
    <property type="entry name" value="EP450I"/>
</dbReference>
<feature type="chain" id="PRO_5003476219" evidence="14">
    <location>
        <begin position="20"/>
        <end position="514"/>
    </location>
</feature>
<feature type="binding site" description="axial binding residue" evidence="13">
    <location>
        <position position="435"/>
    </location>
    <ligand>
        <name>heme</name>
        <dbReference type="ChEBI" id="CHEBI:30413"/>
    </ligand>
    <ligandPart>
        <name>Fe</name>
        <dbReference type="ChEBI" id="CHEBI:18248"/>
    </ligandPart>
</feature>
<dbReference type="InterPro" id="IPR050364">
    <property type="entry name" value="Cytochrome_P450_fung"/>
</dbReference>
<dbReference type="InterPro" id="IPR001128">
    <property type="entry name" value="Cyt_P450"/>
</dbReference>
<evidence type="ECO:0000256" key="9">
    <source>
        <dbReference type="ARBA" id="ARBA00023002"/>
    </source>
</evidence>
<evidence type="ECO:0000256" key="1">
    <source>
        <dbReference type="ARBA" id="ARBA00001971"/>
    </source>
</evidence>
<dbReference type="GO" id="GO:0004497">
    <property type="term" value="F:monooxygenase activity"/>
    <property type="evidence" value="ECO:0007669"/>
    <property type="project" value="UniProtKB-KW"/>
</dbReference>
<keyword evidence="6" id="KW-0812">Transmembrane</keyword>
<reference evidence="15" key="1">
    <citation type="submission" date="2010-10" db="EMBL/GenBank/DDBJ databases">
        <title>Phanerochaete chrysosporium cytochrome P450.</title>
        <authorList>
            <person name="Hirosue S."/>
            <person name="Hiratsuka N."/>
            <person name="Ichinose H."/>
            <person name="Wariishi H."/>
        </authorList>
    </citation>
    <scope>NUCLEOTIDE SEQUENCE</scope>
    <source>
        <strain evidence="15">ATCC 34541</strain>
    </source>
</reference>
<evidence type="ECO:0000256" key="14">
    <source>
        <dbReference type="SAM" id="SignalP"/>
    </source>
</evidence>
<dbReference type="CDD" id="cd11065">
    <property type="entry name" value="CYP64-like"/>
    <property type="match status" value="1"/>
</dbReference>
<organism evidence="15">
    <name type="scientific">Phanerodontia chrysosporium</name>
    <name type="common">White-rot fungus</name>
    <name type="synonym">Sporotrichum pruinosum</name>
    <dbReference type="NCBI Taxonomy" id="2822231"/>
    <lineage>
        <taxon>Eukaryota</taxon>
        <taxon>Fungi</taxon>
        <taxon>Dikarya</taxon>
        <taxon>Basidiomycota</taxon>
        <taxon>Agaricomycotina</taxon>
        <taxon>Agaricomycetes</taxon>
        <taxon>Polyporales</taxon>
        <taxon>Phanerochaetaceae</taxon>
        <taxon>Phanerodontia</taxon>
    </lineage>
</organism>
<dbReference type="GO" id="GO:0016705">
    <property type="term" value="F:oxidoreductase activity, acting on paired donors, with incorporation or reduction of molecular oxygen"/>
    <property type="evidence" value="ECO:0007669"/>
    <property type="project" value="InterPro"/>
</dbReference>
<keyword evidence="10 13" id="KW-0408">Iron</keyword>
<evidence type="ECO:0000256" key="12">
    <source>
        <dbReference type="ARBA" id="ARBA00023136"/>
    </source>
</evidence>
<comment type="cofactor">
    <cofactor evidence="1 13">
        <name>heme</name>
        <dbReference type="ChEBI" id="CHEBI:30413"/>
    </cofactor>
</comment>
<evidence type="ECO:0000256" key="4">
    <source>
        <dbReference type="ARBA" id="ARBA00010617"/>
    </source>
</evidence>
<dbReference type="GO" id="GO:0005506">
    <property type="term" value="F:iron ion binding"/>
    <property type="evidence" value="ECO:0007669"/>
    <property type="project" value="InterPro"/>
</dbReference>
<comment type="pathway">
    <text evidence="3">Secondary metabolite biosynthesis.</text>
</comment>
<feature type="signal peptide" evidence="14">
    <location>
        <begin position="1"/>
        <end position="19"/>
    </location>
</feature>
<keyword evidence="11" id="KW-0503">Monooxygenase</keyword>
<keyword evidence="7 13" id="KW-0479">Metal-binding</keyword>